<evidence type="ECO:0000313" key="1">
    <source>
        <dbReference type="EMBL" id="GMH95283.1"/>
    </source>
</evidence>
<gene>
    <name evidence="1" type="ORF">TrST_g7362</name>
</gene>
<sequence>MNSKQSKVTALSLKRNKIKADHVWDFRNKVGIPEVKDNHSDLAATLHGGAELTAEGLKLDGNRGYAKLSNWEWGGTTSIEVYVKYNSFNSYSRVFDLSDGGDDNVNLLNFKATSTIRWEVRKGIVGFGSTNKCLDASNFETSTWVHVVVTVSGTTMKVYKNGALAGTNTAGHEPNVLTRSQHWLGRSANSRDGYFDGTIAYMKMWHGVELQQSEVTALYENR</sequence>
<dbReference type="Pfam" id="PF13385">
    <property type="entry name" value="Laminin_G_3"/>
    <property type="match status" value="1"/>
</dbReference>
<keyword evidence="2" id="KW-1185">Reference proteome</keyword>
<evidence type="ECO:0000313" key="2">
    <source>
        <dbReference type="Proteomes" id="UP001165085"/>
    </source>
</evidence>
<dbReference type="OrthoDB" id="201235at2759"/>
<name>A0A9W7EXD4_9STRA</name>
<proteinExistence type="predicted"/>
<dbReference type="InterPro" id="IPR013320">
    <property type="entry name" value="ConA-like_dom_sf"/>
</dbReference>
<dbReference type="SUPFAM" id="SSF49899">
    <property type="entry name" value="Concanavalin A-like lectins/glucanases"/>
    <property type="match status" value="1"/>
</dbReference>
<organism evidence="1 2">
    <name type="scientific">Triparma strigata</name>
    <dbReference type="NCBI Taxonomy" id="1606541"/>
    <lineage>
        <taxon>Eukaryota</taxon>
        <taxon>Sar</taxon>
        <taxon>Stramenopiles</taxon>
        <taxon>Ochrophyta</taxon>
        <taxon>Bolidophyceae</taxon>
        <taxon>Parmales</taxon>
        <taxon>Triparmaceae</taxon>
        <taxon>Triparma</taxon>
    </lineage>
</organism>
<evidence type="ECO:0008006" key="3">
    <source>
        <dbReference type="Google" id="ProtNLM"/>
    </source>
</evidence>
<dbReference type="AlphaFoldDB" id="A0A9W7EXD4"/>
<accession>A0A9W7EXD4</accession>
<dbReference type="EMBL" id="BRXY01000440">
    <property type="protein sequence ID" value="GMH95283.1"/>
    <property type="molecule type" value="Genomic_DNA"/>
</dbReference>
<comment type="caution">
    <text evidence="1">The sequence shown here is derived from an EMBL/GenBank/DDBJ whole genome shotgun (WGS) entry which is preliminary data.</text>
</comment>
<reference evidence="2" key="1">
    <citation type="journal article" date="2023" name="Commun. Biol.">
        <title>Genome analysis of Parmales, the sister group of diatoms, reveals the evolutionary specialization of diatoms from phago-mixotrophs to photoautotrophs.</title>
        <authorList>
            <person name="Ban H."/>
            <person name="Sato S."/>
            <person name="Yoshikawa S."/>
            <person name="Yamada K."/>
            <person name="Nakamura Y."/>
            <person name="Ichinomiya M."/>
            <person name="Sato N."/>
            <person name="Blanc-Mathieu R."/>
            <person name="Endo H."/>
            <person name="Kuwata A."/>
            <person name="Ogata H."/>
        </authorList>
    </citation>
    <scope>NUCLEOTIDE SEQUENCE [LARGE SCALE GENOMIC DNA]</scope>
    <source>
        <strain evidence="2">NIES 3701</strain>
    </source>
</reference>
<protein>
    <recommendedName>
        <fullName evidence="3">LamG domain-containing protein</fullName>
    </recommendedName>
</protein>
<dbReference type="Proteomes" id="UP001165085">
    <property type="component" value="Unassembled WGS sequence"/>
</dbReference>
<dbReference type="Gene3D" id="2.60.120.200">
    <property type="match status" value="1"/>
</dbReference>